<proteinExistence type="predicted"/>
<organism evidence="1">
    <name type="scientific">Anguilla anguilla</name>
    <name type="common">European freshwater eel</name>
    <name type="synonym">Muraena anguilla</name>
    <dbReference type="NCBI Taxonomy" id="7936"/>
    <lineage>
        <taxon>Eukaryota</taxon>
        <taxon>Metazoa</taxon>
        <taxon>Chordata</taxon>
        <taxon>Craniata</taxon>
        <taxon>Vertebrata</taxon>
        <taxon>Euteleostomi</taxon>
        <taxon>Actinopterygii</taxon>
        <taxon>Neopterygii</taxon>
        <taxon>Teleostei</taxon>
        <taxon>Anguilliformes</taxon>
        <taxon>Anguillidae</taxon>
        <taxon>Anguilla</taxon>
    </lineage>
</organism>
<reference evidence="1" key="2">
    <citation type="journal article" date="2015" name="Fish Shellfish Immunol.">
        <title>Early steps in the European eel (Anguilla anguilla)-Vibrio vulnificus interaction in the gills: Role of the RtxA13 toxin.</title>
        <authorList>
            <person name="Callol A."/>
            <person name="Pajuelo D."/>
            <person name="Ebbesson L."/>
            <person name="Teles M."/>
            <person name="MacKenzie S."/>
            <person name="Amaro C."/>
        </authorList>
    </citation>
    <scope>NUCLEOTIDE SEQUENCE</scope>
</reference>
<dbReference type="EMBL" id="GBXM01066648">
    <property type="protein sequence ID" value="JAH41929.1"/>
    <property type="molecule type" value="Transcribed_RNA"/>
</dbReference>
<reference evidence="1" key="1">
    <citation type="submission" date="2014-11" db="EMBL/GenBank/DDBJ databases">
        <authorList>
            <person name="Amaro Gonzalez C."/>
        </authorList>
    </citation>
    <scope>NUCLEOTIDE SEQUENCE</scope>
</reference>
<protein>
    <submittedName>
        <fullName evidence="1">Uncharacterized protein</fullName>
    </submittedName>
</protein>
<dbReference type="AlphaFoldDB" id="A0A0E9SKM0"/>
<name>A0A0E9SKM0_ANGAN</name>
<accession>A0A0E9SKM0</accession>
<evidence type="ECO:0000313" key="1">
    <source>
        <dbReference type="EMBL" id="JAH41929.1"/>
    </source>
</evidence>
<sequence length="37" mass="4238">MPCKLCCNSYVIQLTFSTWLCPFITTGTTETRFCLSK</sequence>